<dbReference type="PROSITE" id="PS50294">
    <property type="entry name" value="WD_REPEATS_REGION"/>
    <property type="match status" value="3"/>
</dbReference>
<comment type="caution">
    <text evidence="5">The sequence shown here is derived from an EMBL/GenBank/DDBJ whole genome shotgun (WGS) entry which is preliminary data.</text>
</comment>
<dbReference type="PANTHER" id="PTHR10622:SF13">
    <property type="entry name" value="NACHT DOMAIN-CONTAINING PROTEIN"/>
    <property type="match status" value="1"/>
</dbReference>
<feature type="repeat" description="WD" evidence="3">
    <location>
        <begin position="840"/>
        <end position="881"/>
    </location>
</feature>
<dbReference type="Proteomes" id="UP001175000">
    <property type="component" value="Unassembled WGS sequence"/>
</dbReference>
<evidence type="ECO:0000259" key="4">
    <source>
        <dbReference type="PROSITE" id="PS50837"/>
    </source>
</evidence>
<dbReference type="CDD" id="cd00200">
    <property type="entry name" value="WD40"/>
    <property type="match status" value="1"/>
</dbReference>
<dbReference type="Gene3D" id="3.40.50.300">
    <property type="entry name" value="P-loop containing nucleotide triphosphate hydrolases"/>
    <property type="match status" value="1"/>
</dbReference>
<dbReference type="InterPro" id="IPR019775">
    <property type="entry name" value="WD40_repeat_CS"/>
</dbReference>
<reference evidence="5" key="1">
    <citation type="submission" date="2023-06" db="EMBL/GenBank/DDBJ databases">
        <title>Genome-scale phylogeny and comparative genomics of the fungal order Sordariales.</title>
        <authorList>
            <consortium name="Lawrence Berkeley National Laboratory"/>
            <person name="Hensen N."/>
            <person name="Bonometti L."/>
            <person name="Westerberg I."/>
            <person name="Brannstrom I.O."/>
            <person name="Guillou S."/>
            <person name="Cros-Aarteil S."/>
            <person name="Calhoun S."/>
            <person name="Haridas S."/>
            <person name="Kuo A."/>
            <person name="Mondo S."/>
            <person name="Pangilinan J."/>
            <person name="Riley R."/>
            <person name="Labutti K."/>
            <person name="Andreopoulos B."/>
            <person name="Lipzen A."/>
            <person name="Chen C."/>
            <person name="Yanf M."/>
            <person name="Daum C."/>
            <person name="Ng V."/>
            <person name="Clum A."/>
            <person name="Steindorff A."/>
            <person name="Ohm R."/>
            <person name="Martin F."/>
            <person name="Silar P."/>
            <person name="Natvig D."/>
            <person name="Lalanne C."/>
            <person name="Gautier V."/>
            <person name="Ament-Velasquez S.L."/>
            <person name="Kruys A."/>
            <person name="Hutchinson M.I."/>
            <person name="Powell A.J."/>
            <person name="Barry K."/>
            <person name="Miller A.N."/>
            <person name="Grigoriev I.V."/>
            <person name="Debuchy R."/>
            <person name="Gladieux P."/>
            <person name="Thoren M.H."/>
            <person name="Johannesson H."/>
        </authorList>
    </citation>
    <scope>NUCLEOTIDE SEQUENCE</scope>
    <source>
        <strain evidence="5">CBS 606.72</strain>
    </source>
</reference>
<dbReference type="PROSITE" id="PS50082">
    <property type="entry name" value="WD_REPEATS_2"/>
    <property type="match status" value="3"/>
</dbReference>
<accession>A0AA39X3D0</accession>
<dbReference type="InterPro" id="IPR010730">
    <property type="entry name" value="HET"/>
</dbReference>
<sequence>MRLLERDDTGEFFLTNDYLPNSGIPPYAILSHRWGNEEVLFRDFMDGTAKNKAGYAKIRFCGEQAWRDGLKFFWVDTCCIDKSNNTELQEAINSMFRWYRDATKCYAYLGDVSATTNNAEDKSIWESAFRASSWFTRGWTLQELVAPASVEFFSKEGVRLGNRTTLERVIHDVTEIPLKALQGGSLSDFSVHERMAWIEKRETTREEDRAYSLFGIFDVQLPLLYGEGELKAFRRLWEEIIKTSNAKPTMNEADTRCLSDLCITDPRHDKKGIEAAKGGLLEDAYGWVLSNAQYKQWFDGRDSRLLWIKGDPGKGKTMLLCGIIDELMMSAPSSFLSFFFCQATDARVNNASFVLRGLIYLLVSQQPTLISHVRQQYDVGGKRAFEDTNGWIVLRDILTAILRDPGLRTTYLIIDALDECVTDLPRLLDLIAQISSASHRVKWIVSSRNWLQIEEKLAMAAQSDRLSLELNAESVANAVTTYIQHKVSQLSVLKRYDGGTETDVRNYLSSNADGTFLWVALVCQALADLNVRRWHTKIKLREFPPGLDSLYARMMKYIDNSEDADLCKRILATATVVRRPISLRELVTLVEMPDDISDNPEYLEELIKLCGSFLALRERVIYFVHQSAKDFLQGKAAHEASRESFNWVFPLGIEDVNHIIFSRSLSSMSTVLRRDIYDLKAPGFPIGEVQTPSSDPLATVRYSCVFWVDHLRDSISDQDAPQRNTLDAIQTFVERKYLYWLEALSLLRTMPDGVLAIRRLDGLMGRTGSSRLTKLVWDAYRFTLAYGWGIEQAPLQAYTSALVFAPASSLVKKKFSAEEPSWINTKPVVEADWNACLQTLEGHGDSVQSVAFSRDGQQLVSGSDDGTIKVWDATSGQCLQTLEGHGDWVRSVAFSRDGQQLVSGSADHTIKVWDATSGQCLQTLEGHGDWVQSVAFSRDGQQLVSGSDDRTIKVWDATSGQCLQTLEGHGLGCHLRAMLTDAKRAWWLGSVGRLLTGWPTAHDPERYGYSLGEDQTWIICNGRKVLWLPPEYRPGCSAVQGRMVSIGCNSGRVLTIGFSCDV</sequence>
<dbReference type="PANTHER" id="PTHR10622">
    <property type="entry name" value="HET DOMAIN-CONTAINING PROTEIN"/>
    <property type="match status" value="1"/>
</dbReference>
<dbReference type="SUPFAM" id="SSF50978">
    <property type="entry name" value="WD40 repeat-like"/>
    <property type="match status" value="1"/>
</dbReference>
<dbReference type="Pfam" id="PF06985">
    <property type="entry name" value="HET"/>
    <property type="match status" value="1"/>
</dbReference>
<dbReference type="Pfam" id="PF24883">
    <property type="entry name" value="NPHP3_N"/>
    <property type="match status" value="1"/>
</dbReference>
<evidence type="ECO:0000313" key="6">
    <source>
        <dbReference type="Proteomes" id="UP001175000"/>
    </source>
</evidence>
<dbReference type="InterPro" id="IPR001680">
    <property type="entry name" value="WD40_rpt"/>
</dbReference>
<dbReference type="InterPro" id="IPR020472">
    <property type="entry name" value="WD40_PAC1"/>
</dbReference>
<dbReference type="PRINTS" id="PR00320">
    <property type="entry name" value="GPROTEINBRPT"/>
</dbReference>
<evidence type="ECO:0000256" key="2">
    <source>
        <dbReference type="ARBA" id="ARBA00022737"/>
    </source>
</evidence>
<dbReference type="InterPro" id="IPR027417">
    <property type="entry name" value="P-loop_NTPase"/>
</dbReference>
<feature type="domain" description="NACHT" evidence="4">
    <location>
        <begin position="304"/>
        <end position="639"/>
    </location>
</feature>
<organism evidence="5 6">
    <name type="scientific">Immersiella caudata</name>
    <dbReference type="NCBI Taxonomy" id="314043"/>
    <lineage>
        <taxon>Eukaryota</taxon>
        <taxon>Fungi</taxon>
        <taxon>Dikarya</taxon>
        <taxon>Ascomycota</taxon>
        <taxon>Pezizomycotina</taxon>
        <taxon>Sordariomycetes</taxon>
        <taxon>Sordariomycetidae</taxon>
        <taxon>Sordariales</taxon>
        <taxon>Lasiosphaeriaceae</taxon>
        <taxon>Immersiella</taxon>
    </lineage>
</organism>
<dbReference type="InterPro" id="IPR007111">
    <property type="entry name" value="NACHT_NTPase"/>
</dbReference>
<keyword evidence="6" id="KW-1185">Reference proteome</keyword>
<dbReference type="SMART" id="SM00320">
    <property type="entry name" value="WD40"/>
    <property type="match status" value="3"/>
</dbReference>
<keyword evidence="1 3" id="KW-0853">WD repeat</keyword>
<dbReference type="PROSITE" id="PS50837">
    <property type="entry name" value="NACHT"/>
    <property type="match status" value="1"/>
</dbReference>
<evidence type="ECO:0000256" key="1">
    <source>
        <dbReference type="ARBA" id="ARBA00022574"/>
    </source>
</evidence>
<name>A0AA39X3D0_9PEZI</name>
<dbReference type="InterPro" id="IPR056884">
    <property type="entry name" value="NPHP3-like_N"/>
</dbReference>
<feature type="repeat" description="WD" evidence="3">
    <location>
        <begin position="882"/>
        <end position="923"/>
    </location>
</feature>
<gene>
    <name evidence="5" type="ORF">B0T14DRAFT_534566</name>
</gene>
<dbReference type="EMBL" id="JAULSU010000002">
    <property type="protein sequence ID" value="KAK0626411.1"/>
    <property type="molecule type" value="Genomic_DNA"/>
</dbReference>
<proteinExistence type="predicted"/>
<dbReference type="PROSITE" id="PS00678">
    <property type="entry name" value="WD_REPEATS_1"/>
    <property type="match status" value="3"/>
</dbReference>
<evidence type="ECO:0000256" key="3">
    <source>
        <dbReference type="PROSITE-ProRule" id="PRU00221"/>
    </source>
</evidence>
<evidence type="ECO:0000313" key="5">
    <source>
        <dbReference type="EMBL" id="KAK0626411.1"/>
    </source>
</evidence>
<dbReference type="FunFam" id="3.40.50.300:FF:001638">
    <property type="entry name" value="NACHT and WD40 domain protein"/>
    <property type="match status" value="1"/>
</dbReference>
<dbReference type="InterPro" id="IPR015943">
    <property type="entry name" value="WD40/YVTN_repeat-like_dom_sf"/>
</dbReference>
<dbReference type="Gene3D" id="2.130.10.10">
    <property type="entry name" value="YVTN repeat-like/Quinoprotein amine dehydrogenase"/>
    <property type="match status" value="2"/>
</dbReference>
<feature type="repeat" description="WD" evidence="3">
    <location>
        <begin position="924"/>
        <end position="965"/>
    </location>
</feature>
<dbReference type="AlphaFoldDB" id="A0AA39X3D0"/>
<dbReference type="SUPFAM" id="SSF52540">
    <property type="entry name" value="P-loop containing nucleoside triphosphate hydrolases"/>
    <property type="match status" value="1"/>
</dbReference>
<protein>
    <recommendedName>
        <fullName evidence="4">NACHT domain-containing protein</fullName>
    </recommendedName>
</protein>
<dbReference type="Pfam" id="PF00400">
    <property type="entry name" value="WD40"/>
    <property type="match status" value="3"/>
</dbReference>
<dbReference type="InterPro" id="IPR036322">
    <property type="entry name" value="WD40_repeat_dom_sf"/>
</dbReference>
<keyword evidence="2" id="KW-0677">Repeat</keyword>